<dbReference type="PANTHER" id="PTHR14239:SF10">
    <property type="entry name" value="REDUCTASE"/>
    <property type="match status" value="1"/>
</dbReference>
<accession>A0A919T7I5</accession>
<dbReference type="InterPro" id="IPR036291">
    <property type="entry name" value="NAD(P)-bd_dom_sf"/>
</dbReference>
<feature type="domain" description="Pyrroline-5-carboxylate reductase catalytic N-terminal" evidence="2">
    <location>
        <begin position="26"/>
        <end position="114"/>
    </location>
</feature>
<evidence type="ECO:0000313" key="3">
    <source>
        <dbReference type="EMBL" id="GIM89305.1"/>
    </source>
</evidence>
<evidence type="ECO:0000256" key="1">
    <source>
        <dbReference type="ARBA" id="ARBA00023002"/>
    </source>
</evidence>
<evidence type="ECO:0000259" key="2">
    <source>
        <dbReference type="Pfam" id="PF03807"/>
    </source>
</evidence>
<comment type="caution">
    <text evidence="3">The sequence shown here is derived from an EMBL/GenBank/DDBJ whole genome shotgun (WGS) entry which is preliminary data.</text>
</comment>
<gene>
    <name evidence="3" type="ORF">Ato02nite_010980</name>
</gene>
<dbReference type="RefSeq" id="WP_213005278.1">
    <property type="nucleotide sequence ID" value="NZ_BOQN01000014.1"/>
</dbReference>
<organism evidence="3 4">
    <name type="scientific">Paractinoplanes toevensis</name>
    <dbReference type="NCBI Taxonomy" id="571911"/>
    <lineage>
        <taxon>Bacteria</taxon>
        <taxon>Bacillati</taxon>
        <taxon>Actinomycetota</taxon>
        <taxon>Actinomycetes</taxon>
        <taxon>Micromonosporales</taxon>
        <taxon>Micromonosporaceae</taxon>
        <taxon>Paractinoplanes</taxon>
    </lineage>
</organism>
<sequence>MCRPSRWVAEWNLGSAGEVRADMTTLGIIGSGNIGSTVARLAVSAGHDVVLSNSRGPETLQDLVAELGPKARAATAAEAAAAGDVVVVTVPLKAYREVPVEPLAGKVVIDTNNYYPDRDGVFDELENGSTTTGELLQKHLPEARVVKGFNNIWFDHLRTLPRPAGSPDRSALPIAGDDAAAKKVVTELLDSLGYDTVDAGPLAENRRTQRDTPVYVAPYGQYGVLPGTPASAQVVRDALAAA</sequence>
<keyword evidence="4" id="KW-1185">Reference proteome</keyword>
<evidence type="ECO:0000313" key="4">
    <source>
        <dbReference type="Proteomes" id="UP000677082"/>
    </source>
</evidence>
<reference evidence="3 4" key="1">
    <citation type="submission" date="2021-03" db="EMBL/GenBank/DDBJ databases">
        <title>Whole genome shotgun sequence of Actinoplanes toevensis NBRC 105298.</title>
        <authorList>
            <person name="Komaki H."/>
            <person name="Tamura T."/>
        </authorList>
    </citation>
    <scope>NUCLEOTIDE SEQUENCE [LARGE SCALE GENOMIC DNA]</scope>
    <source>
        <strain evidence="3 4">NBRC 105298</strain>
    </source>
</reference>
<protein>
    <submittedName>
        <fullName evidence="3">NADP oxidoreductase</fullName>
    </submittedName>
</protein>
<dbReference type="Proteomes" id="UP000677082">
    <property type="component" value="Unassembled WGS sequence"/>
</dbReference>
<keyword evidence="1" id="KW-0560">Oxidoreductase</keyword>
<dbReference type="InterPro" id="IPR028939">
    <property type="entry name" value="P5C_Rdtase_cat_N"/>
</dbReference>
<proteinExistence type="predicted"/>
<dbReference type="EMBL" id="BOQN01000014">
    <property type="protein sequence ID" value="GIM89305.1"/>
    <property type="molecule type" value="Genomic_DNA"/>
</dbReference>
<dbReference type="AlphaFoldDB" id="A0A919T7I5"/>
<dbReference type="Pfam" id="PF03807">
    <property type="entry name" value="F420_oxidored"/>
    <property type="match status" value="1"/>
</dbReference>
<name>A0A919T7I5_9ACTN</name>
<dbReference type="Gene3D" id="3.40.50.720">
    <property type="entry name" value="NAD(P)-binding Rossmann-like Domain"/>
    <property type="match status" value="1"/>
</dbReference>
<dbReference type="PANTHER" id="PTHR14239">
    <property type="entry name" value="DUDULIN-RELATED"/>
    <property type="match status" value="1"/>
</dbReference>
<dbReference type="InterPro" id="IPR051267">
    <property type="entry name" value="STEAP_metalloreductase"/>
</dbReference>
<dbReference type="SUPFAM" id="SSF51735">
    <property type="entry name" value="NAD(P)-binding Rossmann-fold domains"/>
    <property type="match status" value="1"/>
</dbReference>
<dbReference type="GO" id="GO:0016491">
    <property type="term" value="F:oxidoreductase activity"/>
    <property type="evidence" value="ECO:0007669"/>
    <property type="project" value="UniProtKB-KW"/>
</dbReference>